<dbReference type="PANTHER" id="PTHR30251">
    <property type="entry name" value="PILUS ASSEMBLY CHAPERONE"/>
    <property type="match status" value="1"/>
</dbReference>
<evidence type="ECO:0000259" key="6">
    <source>
        <dbReference type="Pfam" id="PF00345"/>
    </source>
</evidence>
<name>B2VKN4_ERWT9</name>
<comment type="subcellular location">
    <subcellularLocation>
        <location evidence="1">Periplasm</location>
    </subcellularLocation>
</comment>
<dbReference type="HOGENOM" id="CLU_070768_1_2_6"/>
<dbReference type="EMBL" id="CU468135">
    <property type="protein sequence ID" value="CAO96697.1"/>
    <property type="molecule type" value="Genomic_DNA"/>
</dbReference>
<dbReference type="OrthoDB" id="8585185at2"/>
<keyword evidence="9" id="KW-1185">Reference proteome</keyword>
<evidence type="ECO:0000256" key="1">
    <source>
        <dbReference type="ARBA" id="ARBA00004418"/>
    </source>
</evidence>
<protein>
    <submittedName>
        <fullName evidence="8">Pili assembly chaperone</fullName>
    </submittedName>
</protein>
<keyword evidence="3" id="KW-0732">Signal</keyword>
<feature type="domain" description="Pili assembly chaperone N-terminal" evidence="6">
    <location>
        <begin position="26"/>
        <end position="138"/>
    </location>
</feature>
<feature type="domain" description="Pili assembly chaperone C-terminal" evidence="7">
    <location>
        <begin position="159"/>
        <end position="214"/>
    </location>
</feature>
<dbReference type="InterPro" id="IPR050643">
    <property type="entry name" value="Periplasmic_pilus_chap"/>
</dbReference>
<dbReference type="STRING" id="465817.ETA_16510"/>
<dbReference type="Gene3D" id="2.60.40.10">
    <property type="entry name" value="Immunoglobulins"/>
    <property type="match status" value="2"/>
</dbReference>
<dbReference type="RefSeq" id="WP_012441390.1">
    <property type="nucleotide sequence ID" value="NC_010694.1"/>
</dbReference>
<comment type="similarity">
    <text evidence="2">Belongs to the periplasmic pilus chaperone family.</text>
</comment>
<reference evidence="8 9" key="1">
    <citation type="journal article" date="2008" name="Environ. Microbiol.">
        <title>The genome of Erwinia tasmaniensis strain Et1/99, a non-pathogenic bacterium in the genus Erwinia.</title>
        <authorList>
            <person name="Kube M."/>
            <person name="Migdoll A.M."/>
            <person name="Mueller I."/>
            <person name="Kuhl H."/>
            <person name="Beck A."/>
            <person name="Reinhardt R."/>
            <person name="Geider K."/>
        </authorList>
    </citation>
    <scope>NUCLEOTIDE SEQUENCE [LARGE SCALE GENOMIC DNA]</scope>
    <source>
        <strain evidence="9">DSM 17950 / CFBP 7177 / CIP 109463 / NCPPB 4357 / Et1/99</strain>
    </source>
</reference>
<keyword evidence="4" id="KW-0574">Periplasm</keyword>
<organism evidence="8 9">
    <name type="scientific">Erwinia tasmaniensis (strain DSM 17950 / CFBP 7177 / CIP 109463 / NCPPB 4357 / Et1/99)</name>
    <dbReference type="NCBI Taxonomy" id="465817"/>
    <lineage>
        <taxon>Bacteria</taxon>
        <taxon>Pseudomonadati</taxon>
        <taxon>Pseudomonadota</taxon>
        <taxon>Gammaproteobacteria</taxon>
        <taxon>Enterobacterales</taxon>
        <taxon>Erwiniaceae</taxon>
        <taxon>Erwinia</taxon>
    </lineage>
</organism>
<dbReference type="InterPro" id="IPR036316">
    <property type="entry name" value="Pili_assmbl_chap_C_dom_sf"/>
</dbReference>
<evidence type="ECO:0000256" key="2">
    <source>
        <dbReference type="ARBA" id="ARBA00007399"/>
    </source>
</evidence>
<dbReference type="Pfam" id="PF00345">
    <property type="entry name" value="PapD_N"/>
    <property type="match status" value="1"/>
</dbReference>
<dbReference type="PRINTS" id="PR00969">
    <property type="entry name" value="CHAPERONPILI"/>
</dbReference>
<dbReference type="NCBIfam" id="NF007392">
    <property type="entry name" value="PRK09918.1"/>
    <property type="match status" value="1"/>
</dbReference>
<dbReference type="InterPro" id="IPR008962">
    <property type="entry name" value="PapD-like_sf"/>
</dbReference>
<dbReference type="InterPro" id="IPR016148">
    <property type="entry name" value="Pili_assmbl_chaperone_C"/>
</dbReference>
<sequence length="234" mass="25585">MKFIAIHWVIAPALWFIAAGAYATGILPETSVVIVEEKEGEGVINLKNTDAFPVLLLTNLQDVESETGRLLTVTPPAARVEPGKTQRVRFILTGTSPLKTERLLRVAFEGVPPQEKGSSKVRMTVRQNLPVIVRPAGLERDEKPWKRLVWTHKAGKLSVSNPSPYVVRLGETVTLLPQGADWSLPHAWILPGQRLTLSGKDSRVNAGAGKVRISPATTWGFAVESYDAPLVVTE</sequence>
<proteinExistence type="inferred from homology"/>
<dbReference type="InterPro" id="IPR016147">
    <property type="entry name" value="Pili_assmbl_chaperone_N"/>
</dbReference>
<dbReference type="SUPFAM" id="SSF49584">
    <property type="entry name" value="Periplasmic chaperone C-domain"/>
    <property type="match status" value="1"/>
</dbReference>
<dbReference type="KEGG" id="eta:ETA_16510"/>
<evidence type="ECO:0000256" key="4">
    <source>
        <dbReference type="ARBA" id="ARBA00022764"/>
    </source>
</evidence>
<gene>
    <name evidence="8" type="ordered locus">ETA_16510</name>
</gene>
<dbReference type="GO" id="GO:0030288">
    <property type="term" value="C:outer membrane-bounded periplasmic space"/>
    <property type="evidence" value="ECO:0007669"/>
    <property type="project" value="InterPro"/>
</dbReference>
<keyword evidence="5" id="KW-0143">Chaperone</keyword>
<dbReference type="InterPro" id="IPR013783">
    <property type="entry name" value="Ig-like_fold"/>
</dbReference>
<dbReference type="GO" id="GO:0071555">
    <property type="term" value="P:cell wall organization"/>
    <property type="evidence" value="ECO:0007669"/>
    <property type="project" value="InterPro"/>
</dbReference>
<evidence type="ECO:0000259" key="7">
    <source>
        <dbReference type="Pfam" id="PF02753"/>
    </source>
</evidence>
<dbReference type="SUPFAM" id="SSF49354">
    <property type="entry name" value="PapD-like"/>
    <property type="match status" value="1"/>
</dbReference>
<evidence type="ECO:0000313" key="8">
    <source>
        <dbReference type="EMBL" id="CAO96697.1"/>
    </source>
</evidence>
<evidence type="ECO:0000256" key="5">
    <source>
        <dbReference type="ARBA" id="ARBA00023186"/>
    </source>
</evidence>
<dbReference type="PANTHER" id="PTHR30251:SF3">
    <property type="entry name" value="FIMBRIAL CHAPARONE PROTEIN"/>
    <property type="match status" value="1"/>
</dbReference>
<dbReference type="Pfam" id="PF02753">
    <property type="entry name" value="PapD_C"/>
    <property type="match status" value="1"/>
</dbReference>
<dbReference type="Proteomes" id="UP000001726">
    <property type="component" value="Chromosome"/>
</dbReference>
<dbReference type="eggNOG" id="COG3121">
    <property type="taxonomic scope" value="Bacteria"/>
</dbReference>
<dbReference type="InterPro" id="IPR001829">
    <property type="entry name" value="Pili_assmbl_chaperone_bac"/>
</dbReference>
<evidence type="ECO:0000313" key="9">
    <source>
        <dbReference type="Proteomes" id="UP000001726"/>
    </source>
</evidence>
<accession>B2VKN4</accession>
<evidence type="ECO:0000256" key="3">
    <source>
        <dbReference type="ARBA" id="ARBA00022729"/>
    </source>
</evidence>
<dbReference type="AlphaFoldDB" id="B2VKN4"/>